<name>A0A919FUK7_9ACTN</name>
<dbReference type="EMBL" id="BNCD01000002">
    <property type="protein sequence ID" value="GHH72621.1"/>
    <property type="molecule type" value="Genomic_DNA"/>
</dbReference>
<dbReference type="Proteomes" id="UP000603708">
    <property type="component" value="Unassembled WGS sequence"/>
</dbReference>
<gene>
    <name evidence="2" type="ORF">GCM10018793_09940</name>
</gene>
<evidence type="ECO:0000256" key="1">
    <source>
        <dbReference type="SAM" id="MobiDB-lite"/>
    </source>
</evidence>
<dbReference type="AlphaFoldDB" id="A0A919FUK7"/>
<accession>A0A919FUK7</accession>
<feature type="region of interest" description="Disordered" evidence="1">
    <location>
        <begin position="79"/>
        <end position="100"/>
    </location>
</feature>
<reference evidence="2" key="1">
    <citation type="journal article" date="2014" name="Int. J. Syst. Evol. Microbiol.">
        <title>Complete genome sequence of Corynebacterium casei LMG S-19264T (=DSM 44701T), isolated from a smear-ripened cheese.</title>
        <authorList>
            <consortium name="US DOE Joint Genome Institute (JGI-PGF)"/>
            <person name="Walter F."/>
            <person name="Albersmeier A."/>
            <person name="Kalinowski J."/>
            <person name="Ruckert C."/>
        </authorList>
    </citation>
    <scope>NUCLEOTIDE SEQUENCE</scope>
    <source>
        <strain evidence="2">JCM 5069</strain>
    </source>
</reference>
<dbReference type="RefSeq" id="WP_189929621.1">
    <property type="nucleotide sequence ID" value="NZ_BNCD01000002.1"/>
</dbReference>
<organism evidence="2 3">
    <name type="scientific">Streptomyces sulfonofaciens</name>
    <dbReference type="NCBI Taxonomy" id="68272"/>
    <lineage>
        <taxon>Bacteria</taxon>
        <taxon>Bacillati</taxon>
        <taxon>Actinomycetota</taxon>
        <taxon>Actinomycetes</taxon>
        <taxon>Kitasatosporales</taxon>
        <taxon>Streptomycetaceae</taxon>
        <taxon>Streptomyces</taxon>
    </lineage>
</organism>
<protein>
    <submittedName>
        <fullName evidence="2">Uncharacterized protein</fullName>
    </submittedName>
</protein>
<evidence type="ECO:0000313" key="3">
    <source>
        <dbReference type="Proteomes" id="UP000603708"/>
    </source>
</evidence>
<feature type="region of interest" description="Disordered" evidence="1">
    <location>
        <begin position="1"/>
        <end position="48"/>
    </location>
</feature>
<comment type="caution">
    <text evidence="2">The sequence shown here is derived from an EMBL/GenBank/DDBJ whole genome shotgun (WGS) entry which is preliminary data.</text>
</comment>
<evidence type="ECO:0000313" key="2">
    <source>
        <dbReference type="EMBL" id="GHH72621.1"/>
    </source>
</evidence>
<sequence length="100" mass="10669">MSPLSAAISGTGSPGGGRSHGRRTAARGPRVAKVNGSESGHPAADAEDERVCQDYHELPMGNQTDFVSICARRVFRIRDPRRNAARPPVQRAAGYRAEGN</sequence>
<keyword evidence="3" id="KW-1185">Reference proteome</keyword>
<reference evidence="2" key="2">
    <citation type="submission" date="2020-09" db="EMBL/GenBank/DDBJ databases">
        <authorList>
            <person name="Sun Q."/>
            <person name="Ohkuma M."/>
        </authorList>
    </citation>
    <scope>NUCLEOTIDE SEQUENCE</scope>
    <source>
        <strain evidence="2">JCM 5069</strain>
    </source>
</reference>
<proteinExistence type="predicted"/>